<sequence length="154" mass="17763">MAVQKQNLTNTMPSARIRIPFNPQNLVSNNNQFEFLDQPAMSLSDMVFKFLEDGDWSPESSSSEECHENKTMDLEDEEKENDDIVEGDKSFWEKQHQLLHVNITSLHSIVSYVFIWQNDQPRITFVLCCGVVYRLPCAGLAPWNQGLEVSPKKR</sequence>
<gene>
    <name evidence="2" type="ORF">DCAF_LOCUS23315</name>
</gene>
<protein>
    <submittedName>
        <fullName evidence="2">Uncharacterized protein</fullName>
    </submittedName>
</protein>
<dbReference type="Proteomes" id="UP001314170">
    <property type="component" value="Unassembled WGS sequence"/>
</dbReference>
<proteinExistence type="predicted"/>
<evidence type="ECO:0000313" key="3">
    <source>
        <dbReference type="Proteomes" id="UP001314170"/>
    </source>
</evidence>
<dbReference type="EMBL" id="CAWUPB010001184">
    <property type="protein sequence ID" value="CAK7350579.1"/>
    <property type="molecule type" value="Genomic_DNA"/>
</dbReference>
<comment type="caution">
    <text evidence="2">The sequence shown here is derived from an EMBL/GenBank/DDBJ whole genome shotgun (WGS) entry which is preliminary data.</text>
</comment>
<reference evidence="2 3" key="1">
    <citation type="submission" date="2024-01" db="EMBL/GenBank/DDBJ databases">
        <authorList>
            <person name="Waweru B."/>
        </authorList>
    </citation>
    <scope>NUCLEOTIDE SEQUENCE [LARGE SCALE GENOMIC DNA]</scope>
</reference>
<keyword evidence="3" id="KW-1185">Reference proteome</keyword>
<feature type="compositionally biased region" description="Acidic residues" evidence="1">
    <location>
        <begin position="74"/>
        <end position="83"/>
    </location>
</feature>
<dbReference type="AlphaFoldDB" id="A0AAV1SGR5"/>
<name>A0AAV1SGR5_9ROSI</name>
<evidence type="ECO:0000256" key="1">
    <source>
        <dbReference type="SAM" id="MobiDB-lite"/>
    </source>
</evidence>
<feature type="region of interest" description="Disordered" evidence="1">
    <location>
        <begin position="55"/>
        <end position="83"/>
    </location>
</feature>
<organism evidence="2 3">
    <name type="scientific">Dovyalis caffra</name>
    <dbReference type="NCBI Taxonomy" id="77055"/>
    <lineage>
        <taxon>Eukaryota</taxon>
        <taxon>Viridiplantae</taxon>
        <taxon>Streptophyta</taxon>
        <taxon>Embryophyta</taxon>
        <taxon>Tracheophyta</taxon>
        <taxon>Spermatophyta</taxon>
        <taxon>Magnoliopsida</taxon>
        <taxon>eudicotyledons</taxon>
        <taxon>Gunneridae</taxon>
        <taxon>Pentapetalae</taxon>
        <taxon>rosids</taxon>
        <taxon>fabids</taxon>
        <taxon>Malpighiales</taxon>
        <taxon>Salicaceae</taxon>
        <taxon>Flacourtieae</taxon>
        <taxon>Dovyalis</taxon>
    </lineage>
</organism>
<accession>A0AAV1SGR5</accession>
<evidence type="ECO:0000313" key="2">
    <source>
        <dbReference type="EMBL" id="CAK7350579.1"/>
    </source>
</evidence>
<feature type="compositionally biased region" description="Basic and acidic residues" evidence="1">
    <location>
        <begin position="64"/>
        <end position="73"/>
    </location>
</feature>